<protein>
    <submittedName>
        <fullName evidence="1">Uncharacterized protein</fullName>
    </submittedName>
</protein>
<dbReference type="EMBL" id="KN846957">
    <property type="protein sequence ID" value="KIW70902.1"/>
    <property type="molecule type" value="Genomic_DNA"/>
</dbReference>
<dbReference type="AlphaFoldDB" id="A0A0D2E9B2"/>
<name>A0A0D2E9B2_9EURO</name>
<proteinExistence type="predicted"/>
<sequence>MLRTFFAQRAFGSREQQKPLACGLGRRNRLLGGFLAVAVRPEQGSGQPEQRIGLHTRCRPMPVSGSWRTARQMRHVHLVRHPGERTSSSVFDAEVERKCAAAFRKPRHFCLQVQAVGGPEEIYCGRRATVV</sequence>
<dbReference type="HOGENOM" id="CLU_1927327_0_0_1"/>
<gene>
    <name evidence="1" type="ORF">PV04_03133</name>
</gene>
<organism evidence="1 2">
    <name type="scientific">Phialophora macrospora</name>
    <dbReference type="NCBI Taxonomy" id="1851006"/>
    <lineage>
        <taxon>Eukaryota</taxon>
        <taxon>Fungi</taxon>
        <taxon>Dikarya</taxon>
        <taxon>Ascomycota</taxon>
        <taxon>Pezizomycotina</taxon>
        <taxon>Eurotiomycetes</taxon>
        <taxon>Chaetothyriomycetidae</taxon>
        <taxon>Chaetothyriales</taxon>
        <taxon>Herpotrichiellaceae</taxon>
        <taxon>Phialophora</taxon>
    </lineage>
</organism>
<reference evidence="1 2" key="1">
    <citation type="submission" date="2015-01" db="EMBL/GenBank/DDBJ databases">
        <title>The Genome Sequence of Capronia semiimmersa CBS27337.</title>
        <authorList>
            <consortium name="The Broad Institute Genomics Platform"/>
            <person name="Cuomo C."/>
            <person name="de Hoog S."/>
            <person name="Gorbushina A."/>
            <person name="Stielow B."/>
            <person name="Teixiera M."/>
            <person name="Abouelleil A."/>
            <person name="Chapman S.B."/>
            <person name="Priest M."/>
            <person name="Young S.K."/>
            <person name="Wortman J."/>
            <person name="Nusbaum C."/>
            <person name="Birren B."/>
        </authorList>
    </citation>
    <scope>NUCLEOTIDE SEQUENCE [LARGE SCALE GENOMIC DNA]</scope>
    <source>
        <strain evidence="1 2">CBS 27337</strain>
    </source>
</reference>
<keyword evidence="2" id="KW-1185">Reference proteome</keyword>
<accession>A0A0D2E9B2</accession>
<evidence type="ECO:0000313" key="1">
    <source>
        <dbReference type="EMBL" id="KIW70902.1"/>
    </source>
</evidence>
<evidence type="ECO:0000313" key="2">
    <source>
        <dbReference type="Proteomes" id="UP000054266"/>
    </source>
</evidence>
<dbReference type="Proteomes" id="UP000054266">
    <property type="component" value="Unassembled WGS sequence"/>
</dbReference>